<evidence type="ECO:0000256" key="2">
    <source>
        <dbReference type="ARBA" id="ARBA00023239"/>
    </source>
</evidence>
<name>A0ABS0J4D6_9BACT</name>
<dbReference type="RefSeq" id="WP_231038916.1">
    <property type="nucleotide sequence ID" value="NZ_VRYY01000134.1"/>
</dbReference>
<protein>
    <recommendedName>
        <fullName evidence="4">Probable endolytic peptidoglycan transglycosylase RlpA</fullName>
        <ecNumber evidence="4">4.2.2.-</ecNumber>
    </recommendedName>
</protein>
<evidence type="ECO:0000256" key="3">
    <source>
        <dbReference type="ARBA" id="ARBA00023316"/>
    </source>
</evidence>
<dbReference type="EC" id="4.2.2.-" evidence="4"/>
<dbReference type="InterPro" id="IPR036680">
    <property type="entry name" value="SPOR-like_sf"/>
</dbReference>
<dbReference type="NCBIfam" id="TIGR00413">
    <property type="entry name" value="rlpA"/>
    <property type="match status" value="1"/>
</dbReference>
<dbReference type="Gene3D" id="3.30.70.1070">
    <property type="entry name" value="Sporulation related repeat"/>
    <property type="match status" value="1"/>
</dbReference>
<dbReference type="InterPro" id="IPR036908">
    <property type="entry name" value="RlpA-like_sf"/>
</dbReference>
<dbReference type="InterPro" id="IPR009009">
    <property type="entry name" value="RlpA-like_DPBB"/>
</dbReference>
<dbReference type="CDD" id="cd22268">
    <property type="entry name" value="DPBB_RlpA-like"/>
    <property type="match status" value="1"/>
</dbReference>
<evidence type="ECO:0000313" key="8">
    <source>
        <dbReference type="EMBL" id="MBG3876598.1"/>
    </source>
</evidence>
<dbReference type="PANTHER" id="PTHR34183:SF1">
    <property type="entry name" value="ENDOLYTIC PEPTIDOGLYCAN TRANSGLYCOSYLASE RLPA"/>
    <property type="match status" value="1"/>
</dbReference>
<dbReference type="InterPro" id="IPR007730">
    <property type="entry name" value="SPOR-like_dom"/>
</dbReference>
<evidence type="ECO:0000256" key="4">
    <source>
        <dbReference type="HAMAP-Rule" id="MF_02071"/>
    </source>
</evidence>
<dbReference type="HAMAP" id="MF_02071">
    <property type="entry name" value="RlpA"/>
    <property type="match status" value="1"/>
</dbReference>
<dbReference type="Gene3D" id="2.40.40.10">
    <property type="entry name" value="RlpA-like domain"/>
    <property type="match status" value="1"/>
</dbReference>
<accession>A0ABS0J4D6</accession>
<sequence length="265" mass="28944">MPHLRPSQTCSASPRLVLPALPVVSVILLLLAALLVAGCGSGPRRISTSPSDQSVKYPKGQPQGPRAKPYTVLGKTYHPLLSAHGFSEEGIASWYGKDFHGRKTANGETYDMYGLTAAHKLLPFNTVVKVTNLQNGRSTTVRVNDRGPFVGDRIIDLTNTAANQIGMLGPGTARVRVETVGDVPGLQDGDMTGRFYVQVGAFSNKDNASRLVTRLQGQGWNARMYWADMVRFWRVQVGPWSTLSEAERMREKLKGDFAVNFVVAD</sequence>
<comment type="similarity">
    <text evidence="4 5">Belongs to the RlpA family.</text>
</comment>
<keyword evidence="1" id="KW-0732">Signal</keyword>
<dbReference type="PANTHER" id="PTHR34183">
    <property type="entry name" value="ENDOLYTIC PEPTIDOGLYCAN TRANSGLYCOSYLASE RLPA"/>
    <property type="match status" value="1"/>
</dbReference>
<dbReference type="InterPro" id="IPR012997">
    <property type="entry name" value="RplA"/>
</dbReference>
<feature type="domain" description="SPOR" evidence="7">
    <location>
        <begin position="189"/>
        <end position="265"/>
    </location>
</feature>
<keyword evidence="2 4" id="KW-0456">Lyase</keyword>
<dbReference type="PROSITE" id="PS51724">
    <property type="entry name" value="SPOR"/>
    <property type="match status" value="1"/>
</dbReference>
<keyword evidence="9" id="KW-1185">Reference proteome</keyword>
<evidence type="ECO:0000313" key="9">
    <source>
        <dbReference type="Proteomes" id="UP001194469"/>
    </source>
</evidence>
<dbReference type="Pfam" id="PF03330">
    <property type="entry name" value="DPBB_1"/>
    <property type="match status" value="1"/>
</dbReference>
<dbReference type="InterPro" id="IPR034718">
    <property type="entry name" value="RlpA"/>
</dbReference>
<dbReference type="Pfam" id="PF05036">
    <property type="entry name" value="SPOR"/>
    <property type="match status" value="1"/>
</dbReference>
<dbReference type="EMBL" id="VRYY01000134">
    <property type="protein sequence ID" value="MBG3876598.1"/>
    <property type="molecule type" value="Genomic_DNA"/>
</dbReference>
<comment type="function">
    <text evidence="4">Lytic transglycosylase with a strong preference for naked glycan strands that lack stem peptides.</text>
</comment>
<evidence type="ECO:0000259" key="7">
    <source>
        <dbReference type="PROSITE" id="PS51724"/>
    </source>
</evidence>
<evidence type="ECO:0000256" key="6">
    <source>
        <dbReference type="SAM" id="MobiDB-lite"/>
    </source>
</evidence>
<feature type="region of interest" description="Disordered" evidence="6">
    <location>
        <begin position="44"/>
        <end position="68"/>
    </location>
</feature>
<reference evidence="8 9" key="1">
    <citation type="submission" date="2019-08" db="EMBL/GenBank/DDBJ databases">
        <authorList>
            <person name="Luo N."/>
        </authorList>
    </citation>
    <scope>NUCLEOTIDE SEQUENCE [LARGE SCALE GENOMIC DNA]</scope>
    <source>
        <strain evidence="8 9">NCIMB 9442</strain>
    </source>
</reference>
<proteinExistence type="inferred from homology"/>
<dbReference type="SUPFAM" id="SSF110997">
    <property type="entry name" value="Sporulation related repeat"/>
    <property type="match status" value="1"/>
</dbReference>
<evidence type="ECO:0000256" key="5">
    <source>
        <dbReference type="RuleBase" id="RU003495"/>
    </source>
</evidence>
<comment type="caution">
    <text evidence="8">The sequence shown here is derived from an EMBL/GenBank/DDBJ whole genome shotgun (WGS) entry which is preliminary data.</text>
</comment>
<gene>
    <name evidence="4" type="primary">rlpA</name>
    <name evidence="8" type="ORF">FVW20_06055</name>
</gene>
<dbReference type="SUPFAM" id="SSF50685">
    <property type="entry name" value="Barwin-like endoglucanases"/>
    <property type="match status" value="1"/>
</dbReference>
<dbReference type="Proteomes" id="UP001194469">
    <property type="component" value="Unassembled WGS sequence"/>
</dbReference>
<keyword evidence="3 4" id="KW-0961">Cell wall biogenesis/degradation</keyword>
<evidence type="ECO:0000256" key="1">
    <source>
        <dbReference type="ARBA" id="ARBA00022729"/>
    </source>
</evidence>
<organism evidence="8 9">
    <name type="scientific">Nitratidesulfovibrio oxamicus</name>
    <dbReference type="NCBI Taxonomy" id="32016"/>
    <lineage>
        <taxon>Bacteria</taxon>
        <taxon>Pseudomonadati</taxon>
        <taxon>Thermodesulfobacteriota</taxon>
        <taxon>Desulfovibrionia</taxon>
        <taxon>Desulfovibrionales</taxon>
        <taxon>Desulfovibrionaceae</taxon>
        <taxon>Nitratidesulfovibrio</taxon>
    </lineage>
</organism>